<dbReference type="InterPro" id="IPR029101">
    <property type="entry name" value="Sigma_reg_N"/>
</dbReference>
<dbReference type="RefSeq" id="WP_036199463.1">
    <property type="nucleotide sequence ID" value="NZ_AVCY01000010.1"/>
</dbReference>
<feature type="domain" description="Sigma factor regulator C-terminal" evidence="2">
    <location>
        <begin position="171"/>
        <end position="319"/>
    </location>
</feature>
<evidence type="ECO:0000313" key="5">
    <source>
        <dbReference type="Proteomes" id="UP000030408"/>
    </source>
</evidence>
<dbReference type="Pfam" id="PF13791">
    <property type="entry name" value="Sigma_reg_C"/>
    <property type="match status" value="1"/>
</dbReference>
<sequence length="327" mass="37983">MDAYEKLINKAKNESEFRPSDGPKKVKRAINSSKWKIILSTITVILLIVPTCYMLTFGYYAFGTKSTTLMDVASKTLYITEPNTTLEEMEFDMDFSLFSMNLAFEQYKQIGDDFYPAKHYDLQFVLNDLVEKNEDSKLEKVYPGYPTQTNQWIAHPKQMIEFDSAKEWRVLAGLPEETVVEAYISLDNLYRVEEVETAMENVDVTWAAVYTGREETMLSSDGDVISPIGYPVQPDETYWSPFRESTSHEETFLEMLKELQPYERIAEEVSPHKNLELEERIAYIEEQGFETYGVVVTGPKSEIESLRELDMVRYLKVGEVKLWNWAR</sequence>
<dbReference type="Pfam" id="PF13800">
    <property type="entry name" value="Sigma_reg_N"/>
    <property type="match status" value="1"/>
</dbReference>
<evidence type="ECO:0000259" key="2">
    <source>
        <dbReference type="Pfam" id="PF13791"/>
    </source>
</evidence>
<protein>
    <submittedName>
        <fullName evidence="4">Anti-sigma-M factor yhdL</fullName>
    </submittedName>
</protein>
<dbReference type="STRING" id="1384057.CD33_07340"/>
<evidence type="ECO:0000256" key="1">
    <source>
        <dbReference type="SAM" id="Phobius"/>
    </source>
</evidence>
<dbReference type="eggNOG" id="ENOG502Z96W">
    <property type="taxonomic scope" value="Bacteria"/>
</dbReference>
<keyword evidence="1" id="KW-1133">Transmembrane helix</keyword>
<dbReference type="EMBL" id="JPVO01000046">
    <property type="protein sequence ID" value="KGR76349.1"/>
    <property type="molecule type" value="Genomic_DNA"/>
</dbReference>
<accession>A0A0A3HVA3</accession>
<organism evidence="4 5">
    <name type="scientific">Ureibacillus sinduriensis BLB-1 = JCM 15800</name>
    <dbReference type="NCBI Taxonomy" id="1384057"/>
    <lineage>
        <taxon>Bacteria</taxon>
        <taxon>Bacillati</taxon>
        <taxon>Bacillota</taxon>
        <taxon>Bacilli</taxon>
        <taxon>Bacillales</taxon>
        <taxon>Caryophanaceae</taxon>
        <taxon>Ureibacillus</taxon>
    </lineage>
</organism>
<dbReference type="InterPro" id="IPR025672">
    <property type="entry name" value="Sigma_reg_C_dom"/>
</dbReference>
<comment type="caution">
    <text evidence="4">The sequence shown here is derived from an EMBL/GenBank/DDBJ whole genome shotgun (WGS) entry which is preliminary data.</text>
</comment>
<evidence type="ECO:0000259" key="3">
    <source>
        <dbReference type="Pfam" id="PF13800"/>
    </source>
</evidence>
<keyword evidence="1" id="KW-0812">Transmembrane</keyword>
<dbReference type="OrthoDB" id="2730366at2"/>
<feature type="transmembrane region" description="Helical" evidence="1">
    <location>
        <begin position="37"/>
        <end position="62"/>
    </location>
</feature>
<gene>
    <name evidence="4" type="ORF">CD33_07340</name>
</gene>
<feature type="domain" description="Sigma factor regulator N-terminal" evidence="3">
    <location>
        <begin position="27"/>
        <end position="112"/>
    </location>
</feature>
<dbReference type="Proteomes" id="UP000030408">
    <property type="component" value="Unassembled WGS sequence"/>
</dbReference>
<evidence type="ECO:0000313" key="4">
    <source>
        <dbReference type="EMBL" id="KGR76349.1"/>
    </source>
</evidence>
<keyword evidence="1" id="KW-0472">Membrane</keyword>
<keyword evidence="5" id="KW-1185">Reference proteome</keyword>
<dbReference type="AlphaFoldDB" id="A0A0A3HVA3"/>
<name>A0A0A3HVA3_9BACL</name>
<reference evidence="4 5" key="1">
    <citation type="submission" date="2014-02" db="EMBL/GenBank/DDBJ databases">
        <title>Draft genome sequence of Lysinibacillus sinduriensis JCM 15800.</title>
        <authorList>
            <person name="Zhang F."/>
            <person name="Wang G."/>
            <person name="Zhang L."/>
        </authorList>
    </citation>
    <scope>NUCLEOTIDE SEQUENCE [LARGE SCALE GENOMIC DNA]</scope>
    <source>
        <strain evidence="4 5">JCM 15800</strain>
    </source>
</reference>
<proteinExistence type="predicted"/>